<evidence type="ECO:0000313" key="3">
    <source>
        <dbReference type="Proteomes" id="UP000199308"/>
    </source>
</evidence>
<dbReference type="InterPro" id="IPR014917">
    <property type="entry name" value="DUF1800"/>
</dbReference>
<evidence type="ECO:0000313" key="2">
    <source>
        <dbReference type="EMBL" id="SET51393.1"/>
    </source>
</evidence>
<evidence type="ECO:0000256" key="1">
    <source>
        <dbReference type="SAM" id="Coils"/>
    </source>
</evidence>
<keyword evidence="3" id="KW-1185">Reference proteome</keyword>
<accession>A0A1I0F0U5</accession>
<dbReference type="OrthoDB" id="9772295at2"/>
<organism evidence="2 3">
    <name type="scientific">Thalassotalea agarivorans</name>
    <name type="common">Thalassomonas agarivorans</name>
    <dbReference type="NCBI Taxonomy" id="349064"/>
    <lineage>
        <taxon>Bacteria</taxon>
        <taxon>Pseudomonadati</taxon>
        <taxon>Pseudomonadota</taxon>
        <taxon>Gammaproteobacteria</taxon>
        <taxon>Alteromonadales</taxon>
        <taxon>Colwelliaceae</taxon>
        <taxon>Thalassotalea</taxon>
    </lineage>
</organism>
<protein>
    <submittedName>
        <fullName evidence="2">Uncharacterized conserved protein, DUF1800 family</fullName>
    </submittedName>
</protein>
<dbReference type="EMBL" id="FOHK01000008">
    <property type="protein sequence ID" value="SET51393.1"/>
    <property type="molecule type" value="Genomic_DNA"/>
</dbReference>
<feature type="coiled-coil region" evidence="1">
    <location>
        <begin position="57"/>
        <end position="84"/>
    </location>
</feature>
<dbReference type="STRING" id="349064.SAMN05660429_02016"/>
<sequence length="441" mass="50311">MNFSISLAENRFGYGINAGIDYAEQSHKQWVEQQLASQQITFNSSSLNVANVQLLLKKSRKANKQQKDTELKALQKEIRAIKVKHSEEVARAVLNDDFTFQWRLLDFFSNHFSVSTNGRVMQALAPLLEREAIAPNYFGNFEDMLLAVYKHPAMLIYLNNEKSFGKDSKIGMRRKMGLNENLAREILELHTLGVNGPYSQQDVIALANGISGWSVSNPKENGSPFKYREFGHQPGKQVLLGYTFAQPGIEQGEQMIKMLANHPSTAHYVSYKLAKHFVSDKPNEQLVLSMEKAWLNSKGNMREVVKVMLMHEQSWQLTAQKFKTPRDFVFSSMRAMGLKKIDGRKLIGSLSQLGQTPFNAGSPAGYEDEEAFWNNGNALVRRIEWSTQVSKRFSRKAKPEQLIDRLYAKQYPMQEYDQVVRAGSREEALALLLMSPTFQRR</sequence>
<proteinExistence type="predicted"/>
<name>A0A1I0F0U5_THASX</name>
<dbReference type="AlphaFoldDB" id="A0A1I0F0U5"/>
<dbReference type="Pfam" id="PF08811">
    <property type="entry name" value="DUF1800"/>
    <property type="match status" value="1"/>
</dbReference>
<keyword evidence="1" id="KW-0175">Coiled coil</keyword>
<gene>
    <name evidence="2" type="ORF">SAMN05660429_02016</name>
</gene>
<dbReference type="Proteomes" id="UP000199308">
    <property type="component" value="Unassembled WGS sequence"/>
</dbReference>
<dbReference type="RefSeq" id="WP_093329741.1">
    <property type="nucleotide sequence ID" value="NZ_AP027363.1"/>
</dbReference>
<reference evidence="2 3" key="1">
    <citation type="submission" date="2016-10" db="EMBL/GenBank/DDBJ databases">
        <authorList>
            <person name="de Groot N.N."/>
        </authorList>
    </citation>
    <scope>NUCLEOTIDE SEQUENCE [LARGE SCALE GENOMIC DNA]</scope>
    <source>
        <strain evidence="2 3">DSM 19706</strain>
    </source>
</reference>